<organism evidence="3 4">
    <name type="scientific">candidate division WOR-3 bacterium JGI_Cruoil_03_51_56</name>
    <dbReference type="NCBI Taxonomy" id="1973747"/>
    <lineage>
        <taxon>Bacteria</taxon>
        <taxon>Bacteria division WOR-3</taxon>
    </lineage>
</organism>
<dbReference type="Pfam" id="PF13860">
    <property type="entry name" value="FlgD_ig"/>
    <property type="match status" value="1"/>
</dbReference>
<proteinExistence type="predicted"/>
<name>A0A235BRU9_UNCW3</name>
<dbReference type="Proteomes" id="UP000215559">
    <property type="component" value="Unassembled WGS sequence"/>
</dbReference>
<accession>A0A235BRU9</accession>
<protein>
    <recommendedName>
        <fullName evidence="2">FlgD/Vpr Ig-like domain-containing protein</fullName>
    </recommendedName>
</protein>
<feature type="domain" description="FlgD/Vpr Ig-like" evidence="2">
    <location>
        <begin position="461"/>
        <end position="525"/>
    </location>
</feature>
<gene>
    <name evidence="3" type="ORF">CH330_09050</name>
</gene>
<dbReference type="InterPro" id="IPR025965">
    <property type="entry name" value="FlgD/Vpr_Ig-like"/>
</dbReference>
<evidence type="ECO:0000259" key="2">
    <source>
        <dbReference type="Pfam" id="PF13860"/>
    </source>
</evidence>
<reference evidence="3 4" key="1">
    <citation type="submission" date="2017-07" db="EMBL/GenBank/DDBJ databases">
        <title>Recovery of genomes from metagenomes via a dereplication, aggregation, and scoring strategy.</title>
        <authorList>
            <person name="Sieber C.M."/>
            <person name="Probst A.J."/>
            <person name="Sharrar A."/>
            <person name="Thomas B.C."/>
            <person name="Hess M."/>
            <person name="Tringe S.G."/>
            <person name="Banfield J.F."/>
        </authorList>
    </citation>
    <scope>NUCLEOTIDE SEQUENCE [LARGE SCALE GENOMIC DNA]</scope>
    <source>
        <strain evidence="3">JGI_Cruoil_03_51_56</strain>
    </source>
</reference>
<dbReference type="Gene3D" id="2.60.40.4070">
    <property type="match status" value="1"/>
</dbReference>
<evidence type="ECO:0000313" key="3">
    <source>
        <dbReference type="EMBL" id="OYD14285.1"/>
    </source>
</evidence>
<comment type="caution">
    <text evidence="3">The sequence shown here is derived from an EMBL/GenBank/DDBJ whole genome shotgun (WGS) entry which is preliminary data.</text>
</comment>
<dbReference type="AlphaFoldDB" id="A0A235BRU9"/>
<dbReference type="EMBL" id="NOZP01000170">
    <property type="protein sequence ID" value="OYD14285.1"/>
    <property type="molecule type" value="Genomic_DNA"/>
</dbReference>
<feature type="region of interest" description="Disordered" evidence="1">
    <location>
        <begin position="117"/>
        <end position="137"/>
    </location>
</feature>
<sequence length="545" mass="60067">MGLFLVAQLNSFEFTEIPSPQYVGDSFNITIVAKDPYGAIYPYNGSALLSTTRDDYWTYVYPSLITFSNGVWQDKVIVTLAESLKLRCVEPTHLITGQSNTINIFPGPPEKLFPLMPGEKMAPGSPEGRQPTPPRNQVAGDSFNFEVYLTDAWYNLIQFRNDSVYFSVTDSFAQLPGGSELSNGRGTFTVTLRQAGQHRLTVVPGEGSSIQAGTSSVVTVVPGSFQHLLPLFPGETLLPGDPTTNVWQTPGKAGKPLTQYVRTPFNVTVYPCDACWNRVVNQGDSVMLNSDFSFESAPDRAELADGAVFSVQFNDAGPNQNIWATTLHSGLVSYLNWLNIRALATQLVISAPDTVRAGETTYIQVTMKDANFQPIVAAPCRFAVITGMGEMLDSALLSDTLGRLTARFLCTADHGAENDTIKICADTTEYIGIYIDMPDSSLAMGKIHAFPNPFGYNRESVEISYYLQPSSDITVRIYDPFGNAVRSWYFPRNRPGARSGLNRLYWNGRNDQGRRVANGMYVVQVIGQLHTATTFKNTHRIAVVW</sequence>
<evidence type="ECO:0000313" key="4">
    <source>
        <dbReference type="Proteomes" id="UP000215559"/>
    </source>
</evidence>
<evidence type="ECO:0000256" key="1">
    <source>
        <dbReference type="SAM" id="MobiDB-lite"/>
    </source>
</evidence>